<evidence type="ECO:0000313" key="3">
    <source>
        <dbReference type="EMBL" id="KAH7030717.1"/>
    </source>
</evidence>
<dbReference type="OrthoDB" id="5417811at2759"/>
<feature type="compositionally biased region" description="Acidic residues" evidence="1">
    <location>
        <begin position="461"/>
        <end position="470"/>
    </location>
</feature>
<dbReference type="Proteomes" id="UP000756346">
    <property type="component" value="Unassembled WGS sequence"/>
</dbReference>
<feature type="compositionally biased region" description="Basic residues" evidence="1">
    <location>
        <begin position="638"/>
        <end position="651"/>
    </location>
</feature>
<name>A0A9P8Y677_9PEZI</name>
<keyword evidence="2" id="KW-0472">Membrane</keyword>
<feature type="transmembrane region" description="Helical" evidence="2">
    <location>
        <begin position="182"/>
        <end position="206"/>
    </location>
</feature>
<keyword evidence="2" id="KW-0812">Transmembrane</keyword>
<feature type="region of interest" description="Disordered" evidence="1">
    <location>
        <begin position="276"/>
        <end position="299"/>
    </location>
</feature>
<dbReference type="RefSeq" id="XP_046012397.1">
    <property type="nucleotide sequence ID" value="XM_046153833.1"/>
</dbReference>
<keyword evidence="2" id="KW-1133">Transmembrane helix</keyword>
<accession>A0A9P8Y677</accession>
<dbReference type="EMBL" id="JAGTJQ010000005">
    <property type="protein sequence ID" value="KAH7030717.1"/>
    <property type="molecule type" value="Genomic_DNA"/>
</dbReference>
<gene>
    <name evidence="3" type="ORF">B0I36DRAFT_322304</name>
</gene>
<feature type="compositionally biased region" description="Basic residues" evidence="1">
    <location>
        <begin position="61"/>
        <end position="73"/>
    </location>
</feature>
<feature type="region of interest" description="Disordered" evidence="1">
    <location>
        <begin position="217"/>
        <end position="240"/>
    </location>
</feature>
<evidence type="ECO:0000313" key="4">
    <source>
        <dbReference type="Proteomes" id="UP000756346"/>
    </source>
</evidence>
<proteinExistence type="predicted"/>
<feature type="region of interest" description="Disordered" evidence="1">
    <location>
        <begin position="1"/>
        <end position="127"/>
    </location>
</feature>
<organism evidence="3 4">
    <name type="scientific">Microdochium trichocladiopsis</name>
    <dbReference type="NCBI Taxonomy" id="1682393"/>
    <lineage>
        <taxon>Eukaryota</taxon>
        <taxon>Fungi</taxon>
        <taxon>Dikarya</taxon>
        <taxon>Ascomycota</taxon>
        <taxon>Pezizomycotina</taxon>
        <taxon>Sordariomycetes</taxon>
        <taxon>Xylariomycetidae</taxon>
        <taxon>Xylariales</taxon>
        <taxon>Microdochiaceae</taxon>
        <taxon>Microdochium</taxon>
    </lineage>
</organism>
<feature type="compositionally biased region" description="Polar residues" evidence="1">
    <location>
        <begin position="1"/>
        <end position="18"/>
    </location>
</feature>
<sequence>MPTYTYTGPHSGVTTTQIEAGGHGRSGDIEDARTRRHHDRHGKTRATRKHSGKTRSGANNKHGKSKRRHQQSSRHHDVSGSAANGATTTESSLSSSTNSSGESNEKRGRDREHRRRARSPPRPFMGCFPPVRSRRMRARIVQCVVAGLFLVLIVGICKSSSCSTFFAGLALTNTVDPSQLTIPMAVIVGISALILIYLIARLVMLIKHKRNKAKLRAQRRNDLEAQHQKQQQQQSAYAPHIALPSDREVPGLDAGIARVEPPAYGHWRESMRASPNRAYWQHSEPSPISEKSQRSPQEADYANHPAVIGSSSAPPANAEPASYLTMRHDNEVVYDNSAVSDLGSSALSSFSPSPSAVSSPSVVHATRAFVHQDALPTTVPTTPWPRPPSYISDNGNTPRARNNNHANTNTNNTTTSPSSFLAPPNPPPTLMQLPSDFSLFDPSASRVHDQTQHLYHHQQQQEEDDDDDNAQDILPATKFQPAYYIPDPRDTQAYQARQQQDYSIDRAASEAAMSRAQSPVHQHHQHQYHQYGTAASSALGVGARSDCGTIEVGITQSQYFGGGAGVGYGGLGSYCGSRVGGVDERDEIVYDDFHHNQGVGEEEEVAYLDVEVYSDDEVVHGGKEGGLDAEEEEENSKRKSRSNRDRRRKERRGQGKVDGTPLIGQLGGVNGWS</sequence>
<feature type="transmembrane region" description="Helical" evidence="2">
    <location>
        <begin position="140"/>
        <end position="170"/>
    </location>
</feature>
<reference evidence="3" key="1">
    <citation type="journal article" date="2021" name="Nat. Commun.">
        <title>Genetic determinants of endophytism in the Arabidopsis root mycobiome.</title>
        <authorList>
            <person name="Mesny F."/>
            <person name="Miyauchi S."/>
            <person name="Thiergart T."/>
            <person name="Pickel B."/>
            <person name="Atanasova L."/>
            <person name="Karlsson M."/>
            <person name="Huettel B."/>
            <person name="Barry K.W."/>
            <person name="Haridas S."/>
            <person name="Chen C."/>
            <person name="Bauer D."/>
            <person name="Andreopoulos W."/>
            <person name="Pangilinan J."/>
            <person name="LaButti K."/>
            <person name="Riley R."/>
            <person name="Lipzen A."/>
            <person name="Clum A."/>
            <person name="Drula E."/>
            <person name="Henrissat B."/>
            <person name="Kohler A."/>
            <person name="Grigoriev I.V."/>
            <person name="Martin F.M."/>
            <person name="Hacquard S."/>
        </authorList>
    </citation>
    <scope>NUCLEOTIDE SEQUENCE</scope>
    <source>
        <strain evidence="3">MPI-CAGE-CH-0230</strain>
    </source>
</reference>
<feature type="region of interest" description="Disordered" evidence="1">
    <location>
        <begin position="374"/>
        <end position="472"/>
    </location>
</feature>
<feature type="compositionally biased region" description="Basic residues" evidence="1">
    <location>
        <begin position="34"/>
        <end position="53"/>
    </location>
</feature>
<evidence type="ECO:0000256" key="1">
    <source>
        <dbReference type="SAM" id="MobiDB-lite"/>
    </source>
</evidence>
<feature type="compositionally biased region" description="Low complexity" evidence="1">
    <location>
        <begin position="87"/>
        <end position="102"/>
    </location>
</feature>
<feature type="region of interest" description="Disordered" evidence="1">
    <location>
        <begin position="618"/>
        <end position="673"/>
    </location>
</feature>
<keyword evidence="4" id="KW-1185">Reference proteome</keyword>
<comment type="caution">
    <text evidence="3">The sequence shown here is derived from an EMBL/GenBank/DDBJ whole genome shotgun (WGS) entry which is preliminary data.</text>
</comment>
<feature type="compositionally biased region" description="Low complexity" evidence="1">
    <location>
        <begin position="396"/>
        <end position="422"/>
    </location>
</feature>
<feature type="compositionally biased region" description="Polar residues" evidence="1">
    <location>
        <begin position="283"/>
        <end position="296"/>
    </location>
</feature>
<dbReference type="GeneID" id="70183379"/>
<evidence type="ECO:0000256" key="2">
    <source>
        <dbReference type="SAM" id="Phobius"/>
    </source>
</evidence>
<protein>
    <submittedName>
        <fullName evidence="3">Uncharacterized protein</fullName>
    </submittedName>
</protein>
<dbReference type="AlphaFoldDB" id="A0A9P8Y677"/>